<name>A0A183PDJ0_9TREM</name>
<keyword evidence="3" id="KW-1185">Reference proteome</keyword>
<evidence type="ECO:0000313" key="3">
    <source>
        <dbReference type="Proteomes" id="UP000269396"/>
    </source>
</evidence>
<evidence type="ECO:0000256" key="1">
    <source>
        <dbReference type="SAM" id="MobiDB-lite"/>
    </source>
</evidence>
<dbReference type="AlphaFoldDB" id="A0A183PDJ0"/>
<feature type="compositionally biased region" description="Polar residues" evidence="1">
    <location>
        <begin position="250"/>
        <end position="266"/>
    </location>
</feature>
<proteinExistence type="predicted"/>
<reference evidence="2 3" key="1">
    <citation type="submission" date="2018-11" db="EMBL/GenBank/DDBJ databases">
        <authorList>
            <consortium name="Pathogen Informatics"/>
        </authorList>
    </citation>
    <scope>NUCLEOTIDE SEQUENCE [LARGE SCALE GENOMIC DNA]</scope>
    <source>
        <strain>Denwood</strain>
        <strain evidence="3">Zambia</strain>
    </source>
</reference>
<accession>A0A183PDJ0</accession>
<organism evidence="2 3">
    <name type="scientific">Schistosoma mattheei</name>
    <dbReference type="NCBI Taxonomy" id="31246"/>
    <lineage>
        <taxon>Eukaryota</taxon>
        <taxon>Metazoa</taxon>
        <taxon>Spiralia</taxon>
        <taxon>Lophotrochozoa</taxon>
        <taxon>Platyhelminthes</taxon>
        <taxon>Trematoda</taxon>
        <taxon>Digenea</taxon>
        <taxon>Strigeidida</taxon>
        <taxon>Schistosomatoidea</taxon>
        <taxon>Schistosomatidae</taxon>
        <taxon>Schistosoma</taxon>
    </lineage>
</organism>
<gene>
    <name evidence="2" type="ORF">SMTD_LOCUS12426</name>
</gene>
<protein>
    <submittedName>
        <fullName evidence="2">Uncharacterized protein</fullName>
    </submittedName>
</protein>
<dbReference type="Proteomes" id="UP000269396">
    <property type="component" value="Unassembled WGS sequence"/>
</dbReference>
<sequence length="266" mass="30142">MVVGGSQQATLDPGFVLLGTLKYFNNNYHLFCHCKLFTCRTLEQLGRMSSDLSKKSTMRLSFKKVCLNSPTSQSNKLCEESIMEFQKYSTTNSDNTEKKRLNLRLRRGHTTLLSLMGSELSDISKSDKSETAEDSYKDFTTISLPYDQANESTNALINEYIPNVLPLTTENLSKYIVKQEIIYWNHVLSQQISMELMNKLNDDKNVVNKKQSTSRCTEQAVKRIWRNSNTSVLSEVCADDVVQKNDESATSKPSSSKNETPSKLSL</sequence>
<evidence type="ECO:0000313" key="2">
    <source>
        <dbReference type="EMBL" id="VDP60905.1"/>
    </source>
</evidence>
<dbReference type="EMBL" id="UZAL01032433">
    <property type="protein sequence ID" value="VDP60905.1"/>
    <property type="molecule type" value="Genomic_DNA"/>
</dbReference>
<feature type="region of interest" description="Disordered" evidence="1">
    <location>
        <begin position="243"/>
        <end position="266"/>
    </location>
</feature>